<gene>
    <name evidence="3" type="ORF">BP5553_06378</name>
</gene>
<evidence type="ECO:0000313" key="4">
    <source>
        <dbReference type="Proteomes" id="UP000254866"/>
    </source>
</evidence>
<organism evidence="3 4">
    <name type="scientific">Venustampulla echinocandica</name>
    <dbReference type="NCBI Taxonomy" id="2656787"/>
    <lineage>
        <taxon>Eukaryota</taxon>
        <taxon>Fungi</taxon>
        <taxon>Dikarya</taxon>
        <taxon>Ascomycota</taxon>
        <taxon>Pezizomycotina</taxon>
        <taxon>Leotiomycetes</taxon>
        <taxon>Helotiales</taxon>
        <taxon>Pleuroascaceae</taxon>
        <taxon>Venustampulla</taxon>
    </lineage>
</organism>
<dbReference type="SMART" id="SM00174">
    <property type="entry name" value="RHO"/>
    <property type="match status" value="1"/>
</dbReference>
<dbReference type="Pfam" id="PF00071">
    <property type="entry name" value="Ras"/>
    <property type="match status" value="1"/>
</dbReference>
<comment type="caution">
    <text evidence="3">The sequence shown here is derived from an EMBL/GenBank/DDBJ whole genome shotgun (WGS) entry which is preliminary data.</text>
</comment>
<dbReference type="GO" id="GO:0005525">
    <property type="term" value="F:GTP binding"/>
    <property type="evidence" value="ECO:0007669"/>
    <property type="project" value="UniProtKB-KW"/>
</dbReference>
<keyword evidence="4" id="KW-1185">Reference proteome</keyword>
<reference evidence="3 4" key="1">
    <citation type="journal article" date="2018" name="IMA Fungus">
        <title>IMA Genome-F 9: Draft genome sequence of Annulohypoxylon stygium, Aspergillus mulundensis, Berkeleyomyces basicola (syn. Thielaviopsis basicola), Ceratocystis smalleyi, two Cercospora beticola strains, Coleophoma cylindrospora, Fusarium fracticaudum, Phialophora cf. hyalina, and Morchella septimelata.</title>
        <authorList>
            <person name="Wingfield B.D."/>
            <person name="Bills G.F."/>
            <person name="Dong Y."/>
            <person name="Huang W."/>
            <person name="Nel W.J."/>
            <person name="Swalarsk-Parry B.S."/>
            <person name="Vaghefi N."/>
            <person name="Wilken P.M."/>
            <person name="An Z."/>
            <person name="de Beer Z.W."/>
            <person name="De Vos L."/>
            <person name="Chen L."/>
            <person name="Duong T.A."/>
            <person name="Gao Y."/>
            <person name="Hammerbacher A."/>
            <person name="Kikkert J.R."/>
            <person name="Li Y."/>
            <person name="Li H."/>
            <person name="Li K."/>
            <person name="Li Q."/>
            <person name="Liu X."/>
            <person name="Ma X."/>
            <person name="Naidoo K."/>
            <person name="Pethybridge S.J."/>
            <person name="Sun J."/>
            <person name="Steenkamp E.T."/>
            <person name="van der Nest M.A."/>
            <person name="van Wyk S."/>
            <person name="Wingfield M.J."/>
            <person name="Xiong C."/>
            <person name="Yue Q."/>
            <person name="Zhang X."/>
        </authorList>
    </citation>
    <scope>NUCLEOTIDE SEQUENCE [LARGE SCALE GENOMIC DNA]</scope>
    <source>
        <strain evidence="3 4">BP 5553</strain>
    </source>
</reference>
<dbReference type="SMART" id="SM00173">
    <property type="entry name" value="RAS"/>
    <property type="match status" value="1"/>
</dbReference>
<proteinExistence type="predicted"/>
<dbReference type="AlphaFoldDB" id="A0A370TJR9"/>
<evidence type="ECO:0000256" key="2">
    <source>
        <dbReference type="ARBA" id="ARBA00023134"/>
    </source>
</evidence>
<evidence type="ECO:0000313" key="3">
    <source>
        <dbReference type="EMBL" id="RDL35766.1"/>
    </source>
</evidence>
<name>A0A370TJR9_9HELO</name>
<evidence type="ECO:0008006" key="5">
    <source>
        <dbReference type="Google" id="ProtNLM"/>
    </source>
</evidence>
<dbReference type="PROSITE" id="PS51421">
    <property type="entry name" value="RAS"/>
    <property type="match status" value="1"/>
</dbReference>
<keyword evidence="2" id="KW-0342">GTP-binding</keyword>
<dbReference type="EMBL" id="NPIC01000005">
    <property type="protein sequence ID" value="RDL35766.1"/>
    <property type="molecule type" value="Genomic_DNA"/>
</dbReference>
<dbReference type="InterPro" id="IPR001806">
    <property type="entry name" value="Small_GTPase"/>
</dbReference>
<dbReference type="SMART" id="SM00175">
    <property type="entry name" value="RAB"/>
    <property type="match status" value="1"/>
</dbReference>
<dbReference type="PROSITE" id="PS51419">
    <property type="entry name" value="RAB"/>
    <property type="match status" value="1"/>
</dbReference>
<keyword evidence="1" id="KW-0547">Nucleotide-binding</keyword>
<dbReference type="SUPFAM" id="SSF52540">
    <property type="entry name" value="P-loop containing nucleoside triphosphate hydrolases"/>
    <property type="match status" value="1"/>
</dbReference>
<evidence type="ECO:0000256" key="1">
    <source>
        <dbReference type="ARBA" id="ARBA00022741"/>
    </source>
</evidence>
<dbReference type="PANTHER" id="PTHR24070">
    <property type="entry name" value="RAS, DI-RAS, AND RHEB FAMILY MEMBERS OF SMALL GTPASE SUPERFAMILY"/>
    <property type="match status" value="1"/>
</dbReference>
<dbReference type="Proteomes" id="UP000254866">
    <property type="component" value="Unassembled WGS sequence"/>
</dbReference>
<dbReference type="InterPro" id="IPR027417">
    <property type="entry name" value="P-loop_NTPase"/>
</dbReference>
<accession>A0A370TJR9</accession>
<dbReference type="OrthoDB" id="265044at2759"/>
<protein>
    <recommendedName>
        <fullName evidence="5">P-loop containing nucleoside triphosphate hydrolase</fullName>
    </recommendedName>
</protein>
<dbReference type="GO" id="GO:0007165">
    <property type="term" value="P:signal transduction"/>
    <property type="evidence" value="ECO:0007669"/>
    <property type="project" value="InterPro"/>
</dbReference>
<dbReference type="GO" id="GO:0003924">
    <property type="term" value="F:GTPase activity"/>
    <property type="evidence" value="ECO:0007669"/>
    <property type="project" value="InterPro"/>
</dbReference>
<dbReference type="STRING" id="2656787.A0A370TJR9"/>
<dbReference type="Gene3D" id="3.40.50.300">
    <property type="entry name" value="P-loop containing nucleotide triphosphate hydrolases"/>
    <property type="match status" value="1"/>
</dbReference>
<dbReference type="RefSeq" id="XP_031868422.1">
    <property type="nucleotide sequence ID" value="XM_032015001.1"/>
</dbReference>
<dbReference type="GO" id="GO:0016020">
    <property type="term" value="C:membrane"/>
    <property type="evidence" value="ECO:0007669"/>
    <property type="project" value="InterPro"/>
</dbReference>
<dbReference type="InterPro" id="IPR020849">
    <property type="entry name" value="Small_GTPase_Ras-type"/>
</dbReference>
<sequence length="239" mass="26142">MKGSFESYNIVVVGGAGVGKATFIHQFELNSFIEHIEPTACSEKVRKQVIVDDRACLIQSLDPISTTDAADREWAKKYWKQQVLEADAAILMYSVTSRETLMQVARLHSAILDVLAAASNLGGGHKYASILPQSPHRITIPICLVGNKIDQHAAREISYAEGVQLAKSLGCCFFEASAKREHTVRKVYDSLIRAIRRGDEVGQQCLGSGTGQDALREASAVDGGGVLGCFVRLYRFVKR</sequence>
<dbReference type="PRINTS" id="PR00449">
    <property type="entry name" value="RASTRNSFRMNG"/>
</dbReference>
<dbReference type="GeneID" id="43599227"/>